<sequence length="141" mass="14454">MVRLSELAAILAAKLWPLSASDSQREPLAGGAALSHLPPLSHALRKHDSAPTEAPSRRYRSGFRWRADGDSAGDQASHVHRQPSDQARDGDAQSGGSIAMTPHSRSAGLDHAPLEGVLVVVGRVAGAAPPPIAAGAAPGPT</sequence>
<feature type="compositionally biased region" description="Basic and acidic residues" evidence="1">
    <location>
        <begin position="82"/>
        <end position="91"/>
    </location>
</feature>
<proteinExistence type="predicted"/>
<name>A0ABQ8FVY2_9PEZI</name>
<feature type="region of interest" description="Disordered" evidence="1">
    <location>
        <begin position="22"/>
        <end position="109"/>
    </location>
</feature>
<comment type="caution">
    <text evidence="3">The sequence shown here is derived from an EMBL/GenBank/DDBJ whole genome shotgun (WGS) entry which is preliminary data.</text>
</comment>
<keyword evidence="4" id="KW-1185">Reference proteome</keyword>
<gene>
    <name evidence="3" type="ORF">B0J12DRAFT_704293</name>
</gene>
<dbReference type="EMBL" id="JAGTJR010000045">
    <property type="protein sequence ID" value="KAH7030205.1"/>
    <property type="molecule type" value="Genomic_DNA"/>
</dbReference>
<feature type="chain" id="PRO_5046933044" evidence="2">
    <location>
        <begin position="21"/>
        <end position="141"/>
    </location>
</feature>
<evidence type="ECO:0000313" key="3">
    <source>
        <dbReference type="EMBL" id="KAH7030205.1"/>
    </source>
</evidence>
<dbReference type="Proteomes" id="UP000774617">
    <property type="component" value="Unassembled WGS sequence"/>
</dbReference>
<reference evidence="3 4" key="1">
    <citation type="journal article" date="2021" name="Nat. Commun.">
        <title>Genetic determinants of endophytism in the Arabidopsis root mycobiome.</title>
        <authorList>
            <person name="Mesny F."/>
            <person name="Miyauchi S."/>
            <person name="Thiergart T."/>
            <person name="Pickel B."/>
            <person name="Atanasova L."/>
            <person name="Karlsson M."/>
            <person name="Huettel B."/>
            <person name="Barry K.W."/>
            <person name="Haridas S."/>
            <person name="Chen C."/>
            <person name="Bauer D."/>
            <person name="Andreopoulos W."/>
            <person name="Pangilinan J."/>
            <person name="LaButti K."/>
            <person name="Riley R."/>
            <person name="Lipzen A."/>
            <person name="Clum A."/>
            <person name="Drula E."/>
            <person name="Henrissat B."/>
            <person name="Kohler A."/>
            <person name="Grigoriev I.V."/>
            <person name="Martin F.M."/>
            <person name="Hacquard S."/>
        </authorList>
    </citation>
    <scope>NUCLEOTIDE SEQUENCE [LARGE SCALE GENOMIC DNA]</scope>
    <source>
        <strain evidence="3 4">MPI-SDFR-AT-0080</strain>
    </source>
</reference>
<evidence type="ECO:0000256" key="2">
    <source>
        <dbReference type="SAM" id="SignalP"/>
    </source>
</evidence>
<accession>A0ABQ8FVY2</accession>
<evidence type="ECO:0000313" key="4">
    <source>
        <dbReference type="Proteomes" id="UP000774617"/>
    </source>
</evidence>
<feature type="signal peptide" evidence="2">
    <location>
        <begin position="1"/>
        <end position="20"/>
    </location>
</feature>
<organism evidence="3 4">
    <name type="scientific">Macrophomina phaseolina</name>
    <dbReference type="NCBI Taxonomy" id="35725"/>
    <lineage>
        <taxon>Eukaryota</taxon>
        <taxon>Fungi</taxon>
        <taxon>Dikarya</taxon>
        <taxon>Ascomycota</taxon>
        <taxon>Pezizomycotina</taxon>
        <taxon>Dothideomycetes</taxon>
        <taxon>Dothideomycetes incertae sedis</taxon>
        <taxon>Botryosphaeriales</taxon>
        <taxon>Botryosphaeriaceae</taxon>
        <taxon>Macrophomina</taxon>
    </lineage>
</organism>
<evidence type="ECO:0000256" key="1">
    <source>
        <dbReference type="SAM" id="MobiDB-lite"/>
    </source>
</evidence>
<keyword evidence="2" id="KW-0732">Signal</keyword>
<protein>
    <submittedName>
        <fullName evidence="3">Uncharacterized protein</fullName>
    </submittedName>
</protein>